<sequence>MTYMRRIKPRNAEKFNALATIAKRNWSLDHACMSTLYNDIFTPIATYAAASWCDRLNKSGLRILGQAQCLVFAKITKSYRTTSANALPIVAGVPPIDLKIKEMKFKY</sequence>
<accession>A0A2A3E2J8</accession>
<keyword evidence="2" id="KW-1185">Reference proteome</keyword>
<name>A0A2A3E2J8_APICC</name>
<dbReference type="EMBL" id="KZ288427">
    <property type="protein sequence ID" value="PBC25918.1"/>
    <property type="molecule type" value="Genomic_DNA"/>
</dbReference>
<evidence type="ECO:0000313" key="1">
    <source>
        <dbReference type="EMBL" id="PBC25918.1"/>
    </source>
</evidence>
<dbReference type="STRING" id="94128.A0A2A3E2J8"/>
<dbReference type="AlphaFoldDB" id="A0A2A3E2J8"/>
<dbReference type="OrthoDB" id="7696036at2759"/>
<gene>
    <name evidence="1" type="ORF">APICC_01558</name>
</gene>
<proteinExistence type="predicted"/>
<reference evidence="1 2" key="1">
    <citation type="submission" date="2014-07" db="EMBL/GenBank/DDBJ databases">
        <title>Genomic and transcriptomic analysis on Apis cerana provide comprehensive insights into honey bee biology.</title>
        <authorList>
            <person name="Diao Q."/>
            <person name="Sun L."/>
            <person name="Zheng H."/>
            <person name="Zheng H."/>
            <person name="Xu S."/>
            <person name="Wang S."/>
            <person name="Zeng Z."/>
            <person name="Hu F."/>
            <person name="Su S."/>
            <person name="Wu J."/>
        </authorList>
    </citation>
    <scope>NUCLEOTIDE SEQUENCE [LARGE SCALE GENOMIC DNA]</scope>
    <source>
        <tissue evidence="1">Pupae without intestine</tissue>
    </source>
</reference>
<dbReference type="Proteomes" id="UP000242457">
    <property type="component" value="Unassembled WGS sequence"/>
</dbReference>
<protein>
    <submittedName>
        <fullName evidence="1">Retrovirus-related Pol polyprotein from type-1 retrotransposable element R1</fullName>
    </submittedName>
</protein>
<organism evidence="1 2">
    <name type="scientific">Apis cerana cerana</name>
    <name type="common">Oriental honeybee</name>
    <dbReference type="NCBI Taxonomy" id="94128"/>
    <lineage>
        <taxon>Eukaryota</taxon>
        <taxon>Metazoa</taxon>
        <taxon>Ecdysozoa</taxon>
        <taxon>Arthropoda</taxon>
        <taxon>Hexapoda</taxon>
        <taxon>Insecta</taxon>
        <taxon>Pterygota</taxon>
        <taxon>Neoptera</taxon>
        <taxon>Endopterygota</taxon>
        <taxon>Hymenoptera</taxon>
        <taxon>Apocrita</taxon>
        <taxon>Aculeata</taxon>
        <taxon>Apoidea</taxon>
        <taxon>Anthophila</taxon>
        <taxon>Apidae</taxon>
        <taxon>Apis</taxon>
    </lineage>
</organism>
<evidence type="ECO:0000313" key="2">
    <source>
        <dbReference type="Proteomes" id="UP000242457"/>
    </source>
</evidence>